<keyword evidence="3" id="KW-1185">Reference proteome</keyword>
<dbReference type="PROSITE" id="PS51257">
    <property type="entry name" value="PROKAR_LIPOPROTEIN"/>
    <property type="match status" value="1"/>
</dbReference>
<evidence type="ECO:0000313" key="3">
    <source>
        <dbReference type="Proteomes" id="UP001497392"/>
    </source>
</evidence>
<dbReference type="EMBL" id="CAXHTA020000015">
    <property type="protein sequence ID" value="CAL5225883.1"/>
    <property type="molecule type" value="Genomic_DNA"/>
</dbReference>
<proteinExistence type="predicted"/>
<feature type="chain" id="PRO_5047160758" evidence="1">
    <location>
        <begin position="24"/>
        <end position="131"/>
    </location>
</feature>
<accession>A0ABP1G7N5</accession>
<organism evidence="2 3">
    <name type="scientific">Coccomyxa viridis</name>
    <dbReference type="NCBI Taxonomy" id="1274662"/>
    <lineage>
        <taxon>Eukaryota</taxon>
        <taxon>Viridiplantae</taxon>
        <taxon>Chlorophyta</taxon>
        <taxon>core chlorophytes</taxon>
        <taxon>Trebouxiophyceae</taxon>
        <taxon>Trebouxiophyceae incertae sedis</taxon>
        <taxon>Coccomyxaceae</taxon>
        <taxon>Coccomyxa</taxon>
    </lineage>
</organism>
<name>A0ABP1G7N5_9CHLO</name>
<evidence type="ECO:0000256" key="1">
    <source>
        <dbReference type="SAM" id="SignalP"/>
    </source>
</evidence>
<feature type="signal peptide" evidence="1">
    <location>
        <begin position="1"/>
        <end position="23"/>
    </location>
</feature>
<evidence type="ECO:0000313" key="2">
    <source>
        <dbReference type="EMBL" id="CAL5225883.1"/>
    </source>
</evidence>
<protein>
    <submittedName>
        <fullName evidence="2">G8669 protein</fullName>
    </submittedName>
</protein>
<gene>
    <name evidence="2" type="primary">g8669</name>
    <name evidence="2" type="ORF">VP750_LOCUS7789</name>
</gene>
<dbReference type="Proteomes" id="UP001497392">
    <property type="component" value="Unassembled WGS sequence"/>
</dbReference>
<sequence>MGGRWGALRGGCWGGIGTGGCLTWHSCSCRAICTGGLAEADDMMGTGEAGGEQCLRLGELSSTWTILSLIWTPLTLIAPSSCIAVLSTASESFSRELVVGRELYAGVEGNSGRCIGWARALQQPAGAMSVC</sequence>
<keyword evidence="1" id="KW-0732">Signal</keyword>
<comment type="caution">
    <text evidence="2">The sequence shown here is derived from an EMBL/GenBank/DDBJ whole genome shotgun (WGS) entry which is preliminary data.</text>
</comment>
<reference evidence="2 3" key="1">
    <citation type="submission" date="2024-06" db="EMBL/GenBank/DDBJ databases">
        <authorList>
            <person name="Kraege A."/>
            <person name="Thomma B."/>
        </authorList>
    </citation>
    <scope>NUCLEOTIDE SEQUENCE [LARGE SCALE GENOMIC DNA]</scope>
</reference>